<dbReference type="PIRSF" id="PIRSF006171">
    <property type="entry name" value="RR_citrat_malat"/>
    <property type="match status" value="1"/>
</dbReference>
<keyword evidence="2 10" id="KW-0963">Cytoplasm</keyword>
<dbReference type="InterPro" id="IPR051271">
    <property type="entry name" value="2C-system_Tx_regulators"/>
</dbReference>
<comment type="caution">
    <text evidence="13">The sequence shown here is derived from an EMBL/GenBank/DDBJ whole genome shotgun (WGS) entry which is preliminary data.</text>
</comment>
<reference evidence="13" key="1">
    <citation type="submission" date="2023-07" db="EMBL/GenBank/DDBJ databases">
        <title>Genomic Encyclopedia of Type Strains, Phase IV (KMG-IV): sequencing the most valuable type-strain genomes for metagenomic binning, comparative biology and taxonomic classification.</title>
        <authorList>
            <person name="Goeker M."/>
        </authorList>
    </citation>
    <scope>NUCLEOTIDE SEQUENCE</scope>
    <source>
        <strain evidence="13">DSM 19659</strain>
    </source>
</reference>
<feature type="modified residue" description="4-aspartylphosphate" evidence="11">
    <location>
        <position position="53"/>
    </location>
</feature>
<evidence type="ECO:0000256" key="7">
    <source>
        <dbReference type="ARBA" id="ARBA00023159"/>
    </source>
</evidence>
<dbReference type="RefSeq" id="WP_106611941.1">
    <property type="nucleotide sequence ID" value="NZ_JAUSTO010000005.1"/>
</dbReference>
<gene>
    <name evidence="13" type="ORF">J2S20_001052</name>
</gene>
<comment type="function">
    <text evidence="9">May play the central regulatory role in sporulation. It may be an element of the effector pathway responsible for the activation of sporulation genes in response to nutritional stress. Spo0A may act in concert with spo0H (a sigma factor) to control the expression of some genes that are critical to the sporulation process.</text>
</comment>
<keyword evidence="8 10" id="KW-0804">Transcription</keyword>
<dbReference type="GO" id="GO:0000156">
    <property type="term" value="F:phosphorelay response regulator activity"/>
    <property type="evidence" value="ECO:0007669"/>
    <property type="project" value="TreeGrafter"/>
</dbReference>
<evidence type="ECO:0000256" key="4">
    <source>
        <dbReference type="ARBA" id="ARBA00023012"/>
    </source>
</evidence>
<keyword evidence="4 10" id="KW-0902">Two-component regulatory system</keyword>
<dbReference type="PROSITE" id="PS50110">
    <property type="entry name" value="RESPONSE_REGULATORY"/>
    <property type="match status" value="1"/>
</dbReference>
<dbReference type="Proteomes" id="UP001241537">
    <property type="component" value="Unassembled WGS sequence"/>
</dbReference>
<evidence type="ECO:0000256" key="8">
    <source>
        <dbReference type="ARBA" id="ARBA00023163"/>
    </source>
</evidence>
<dbReference type="Gene3D" id="3.40.50.2300">
    <property type="match status" value="1"/>
</dbReference>
<accession>A0AAE4AJZ8</accession>
<name>A0AAE4AJZ8_9FIRM</name>
<dbReference type="GO" id="GO:0003677">
    <property type="term" value="F:DNA binding"/>
    <property type="evidence" value="ECO:0007669"/>
    <property type="project" value="UniProtKB-KW"/>
</dbReference>
<dbReference type="GO" id="GO:0005737">
    <property type="term" value="C:cytoplasm"/>
    <property type="evidence" value="ECO:0007669"/>
    <property type="project" value="UniProtKB-SubCell"/>
</dbReference>
<dbReference type="Pfam" id="PF00072">
    <property type="entry name" value="Response_reg"/>
    <property type="match status" value="1"/>
</dbReference>
<evidence type="ECO:0000259" key="12">
    <source>
        <dbReference type="PROSITE" id="PS50110"/>
    </source>
</evidence>
<evidence type="ECO:0000256" key="3">
    <source>
        <dbReference type="ARBA" id="ARBA00022553"/>
    </source>
</evidence>
<evidence type="ECO:0000256" key="11">
    <source>
        <dbReference type="PROSITE-ProRule" id="PRU00169"/>
    </source>
</evidence>
<feature type="domain" description="Response regulatory" evidence="12">
    <location>
        <begin position="3"/>
        <end position="118"/>
    </location>
</feature>
<keyword evidence="3 11" id="KW-0597">Phosphoprotein</keyword>
<proteinExistence type="predicted"/>
<evidence type="ECO:0000256" key="9">
    <source>
        <dbReference type="ARBA" id="ARBA00024867"/>
    </source>
</evidence>
<evidence type="ECO:0000313" key="13">
    <source>
        <dbReference type="EMBL" id="MDQ0152363.1"/>
    </source>
</evidence>
<dbReference type="SUPFAM" id="SSF52172">
    <property type="entry name" value="CheY-like"/>
    <property type="match status" value="1"/>
</dbReference>
<evidence type="ECO:0000256" key="1">
    <source>
        <dbReference type="ARBA" id="ARBA00004496"/>
    </source>
</evidence>
<keyword evidence="5 10" id="KW-0805">Transcription regulation</keyword>
<dbReference type="AlphaFoldDB" id="A0AAE4AJZ8"/>
<dbReference type="InterPro" id="IPR011006">
    <property type="entry name" value="CheY-like_superfamily"/>
</dbReference>
<evidence type="ECO:0000256" key="10">
    <source>
        <dbReference type="PIRNR" id="PIRNR006171"/>
    </source>
</evidence>
<sequence length="241" mass="27500">MYQVLIVEDDPQVARITEEFLRQSGYGIAGIAGNTEEALSCLRQNKVQLVLLDIYLPGASGLEVLRKLRTEQAKIEAIIISAAKDGERIREAFSMGCVDYIIKPFTYTRLTEALYKFKERCELLGKLSLEQSEVDRLSGQNRGETDMVELSLPKGIDRNTLQRIAEELIGRTEAFCVQELAERMEFSRVSVKKYLDFLTKEKILKKTYIYGSVGRPLNEYRVIREPAELRRLTQIKALDPA</sequence>
<keyword evidence="14" id="KW-1185">Reference proteome</keyword>
<keyword evidence="7 10" id="KW-0010">Activator</keyword>
<comment type="subcellular location">
    <subcellularLocation>
        <location evidence="1 10">Cytoplasm</location>
    </subcellularLocation>
</comment>
<dbReference type="PANTHER" id="PTHR45526:SF1">
    <property type="entry name" value="TRANSCRIPTIONAL REGULATORY PROTEIN DCUR-RELATED"/>
    <property type="match status" value="1"/>
</dbReference>
<dbReference type="EMBL" id="JAUSTO010000005">
    <property type="protein sequence ID" value="MDQ0152363.1"/>
    <property type="molecule type" value="Genomic_DNA"/>
</dbReference>
<dbReference type="InterPro" id="IPR024187">
    <property type="entry name" value="Sig_transdc_resp-reg_cit/mal"/>
</dbReference>
<dbReference type="InterPro" id="IPR001789">
    <property type="entry name" value="Sig_transdc_resp-reg_receiver"/>
</dbReference>
<evidence type="ECO:0000256" key="6">
    <source>
        <dbReference type="ARBA" id="ARBA00023125"/>
    </source>
</evidence>
<keyword evidence="6 10" id="KW-0238">DNA-binding</keyword>
<evidence type="ECO:0000256" key="5">
    <source>
        <dbReference type="ARBA" id="ARBA00023015"/>
    </source>
</evidence>
<evidence type="ECO:0000256" key="2">
    <source>
        <dbReference type="ARBA" id="ARBA00022490"/>
    </source>
</evidence>
<dbReference type="SMART" id="SM00448">
    <property type="entry name" value="REC"/>
    <property type="match status" value="1"/>
</dbReference>
<dbReference type="PANTHER" id="PTHR45526">
    <property type="entry name" value="TRANSCRIPTIONAL REGULATORY PROTEIN DPIA"/>
    <property type="match status" value="1"/>
</dbReference>
<protein>
    <recommendedName>
        <fullName evidence="10">Transcriptional regulatory protein</fullName>
    </recommendedName>
</protein>
<evidence type="ECO:0000313" key="14">
    <source>
        <dbReference type="Proteomes" id="UP001241537"/>
    </source>
</evidence>
<dbReference type="GO" id="GO:0003700">
    <property type="term" value="F:DNA-binding transcription factor activity"/>
    <property type="evidence" value="ECO:0007669"/>
    <property type="project" value="InterPro"/>
</dbReference>
<organism evidence="13 14">
    <name type="scientific">Moryella indoligenes</name>
    <dbReference type="NCBI Taxonomy" id="371674"/>
    <lineage>
        <taxon>Bacteria</taxon>
        <taxon>Bacillati</taxon>
        <taxon>Bacillota</taxon>
        <taxon>Clostridia</taxon>
        <taxon>Lachnospirales</taxon>
        <taxon>Lachnospiraceae</taxon>
        <taxon>Moryella</taxon>
    </lineage>
</organism>